<reference evidence="1" key="1">
    <citation type="journal article" date="2020" name="mSystems">
        <title>Genome- and Community-Level Interaction Insights into Carbon Utilization and Element Cycling Functions of Hydrothermarchaeota in Hydrothermal Sediment.</title>
        <authorList>
            <person name="Zhou Z."/>
            <person name="Liu Y."/>
            <person name="Xu W."/>
            <person name="Pan J."/>
            <person name="Luo Z.H."/>
            <person name="Li M."/>
        </authorList>
    </citation>
    <scope>NUCLEOTIDE SEQUENCE [LARGE SCALE GENOMIC DNA]</scope>
    <source>
        <strain evidence="1">HyVt-493</strain>
    </source>
</reference>
<gene>
    <name evidence="1" type="ORF">ENJ51_11935</name>
</gene>
<dbReference type="AlphaFoldDB" id="A0A7V2T1M4"/>
<accession>A0A7V2T1M4</accession>
<comment type="caution">
    <text evidence="1">The sequence shown here is derived from an EMBL/GenBank/DDBJ whole genome shotgun (WGS) entry which is preliminary data.</text>
</comment>
<dbReference type="EMBL" id="DRMS01000454">
    <property type="protein sequence ID" value="HFC93510.1"/>
    <property type="molecule type" value="Genomic_DNA"/>
</dbReference>
<evidence type="ECO:0000313" key="1">
    <source>
        <dbReference type="EMBL" id="HFC93510.1"/>
    </source>
</evidence>
<sequence>MYCFNVKVSSLCFGTDDSGIEPIHFSSDVEILTVRELIERSVTEQIKLLQKSQIFSEQQIKASLERQYLSDADIASLSKQGHICLADIEKNQQSSVIDIKHEIARAEKAFTQKQFFISLNNYQPEMLEEKIRLTDHTEVLFLRLMPLVGG</sequence>
<dbReference type="Proteomes" id="UP000885750">
    <property type="component" value="Unassembled WGS sequence"/>
</dbReference>
<name>A0A7V2T1M4_LEUMU</name>
<protein>
    <submittedName>
        <fullName evidence="1">Uncharacterized protein</fullName>
    </submittedName>
</protein>
<organism evidence="1">
    <name type="scientific">Leucothrix mucor</name>
    <dbReference type="NCBI Taxonomy" id="45248"/>
    <lineage>
        <taxon>Bacteria</taxon>
        <taxon>Pseudomonadati</taxon>
        <taxon>Pseudomonadota</taxon>
        <taxon>Gammaproteobacteria</taxon>
        <taxon>Thiotrichales</taxon>
        <taxon>Thiotrichaceae</taxon>
        <taxon>Leucothrix</taxon>
    </lineage>
</organism>
<proteinExistence type="predicted"/>